<keyword evidence="2" id="KW-1185">Reference proteome</keyword>
<name>A0ABR1GZ08_9HYPO</name>
<dbReference type="EMBL" id="JAZAVJ010000111">
    <property type="protein sequence ID" value="KAK7414104.1"/>
    <property type="molecule type" value="Genomic_DNA"/>
</dbReference>
<evidence type="ECO:0000313" key="2">
    <source>
        <dbReference type="Proteomes" id="UP001498476"/>
    </source>
</evidence>
<sequence length="481" mass="53815">MGRFSSKYLEPSKIIVLLEWKSSPQTPAPHLQFWILDCPADSQPQQSLPIPAAVPGRIDELGPRPTQTDSRGSRVYLPPLLAYDGRSSSITMHNLAVSGNVDVEFIQWGPGIRLTQTQAMGRLFNGAPTGLCDAKYLSPAGAMRSDVSDELGDRRASAGLMTVIAMDNSDGTVDIKYRTKRLGRNSFSPLSINEAYRAHEQTIRTVARTGTSDLGFWPPSMSNIPVHVCSVGHRERYLLIVTLCQNRDKTMNLLSLHMLNEQMAFSEASTMSEPNEDRGLRWQMQTFEIPIQVSNVAPLVVETDRTTYLLFFYFDKGALHYARIKYAGSGFFTDFVDKIPCLPAKTEEARPSAHAPIMNMRSRWSLLFNRSSYPQDSDPQPSTEHDCKEPRDDFLPLGAEGCQPYVLIANGHIWIFYEGADMDGKYVRHKITRDVDSFSEGWEAVSWATNLHTAELGKAEEAGVSRHFIPVLVPGDFMTMQ</sequence>
<organism evidence="1 2">
    <name type="scientific">Neonectria punicea</name>
    <dbReference type="NCBI Taxonomy" id="979145"/>
    <lineage>
        <taxon>Eukaryota</taxon>
        <taxon>Fungi</taxon>
        <taxon>Dikarya</taxon>
        <taxon>Ascomycota</taxon>
        <taxon>Pezizomycotina</taxon>
        <taxon>Sordariomycetes</taxon>
        <taxon>Hypocreomycetidae</taxon>
        <taxon>Hypocreales</taxon>
        <taxon>Nectriaceae</taxon>
        <taxon>Neonectria</taxon>
    </lineage>
</organism>
<accession>A0ABR1GZ08</accession>
<evidence type="ECO:0000313" key="1">
    <source>
        <dbReference type="EMBL" id="KAK7414104.1"/>
    </source>
</evidence>
<gene>
    <name evidence="1" type="ORF">QQX98_007047</name>
</gene>
<dbReference type="Proteomes" id="UP001498476">
    <property type="component" value="Unassembled WGS sequence"/>
</dbReference>
<comment type="caution">
    <text evidence="1">The sequence shown here is derived from an EMBL/GenBank/DDBJ whole genome shotgun (WGS) entry which is preliminary data.</text>
</comment>
<proteinExistence type="predicted"/>
<protein>
    <submittedName>
        <fullName evidence="1">Uncharacterized protein</fullName>
    </submittedName>
</protein>
<reference evidence="1 2" key="1">
    <citation type="journal article" date="2025" name="Microbiol. Resour. Announc.">
        <title>Draft genome sequences for Neonectria magnoliae and Neonectria punicea, canker pathogens of Liriodendron tulipifera and Acer saccharum in West Virginia.</title>
        <authorList>
            <person name="Petronek H.M."/>
            <person name="Kasson M.T."/>
            <person name="Metheny A.M."/>
            <person name="Stauder C.M."/>
            <person name="Lovett B."/>
            <person name="Lynch S.C."/>
            <person name="Garnas J.R."/>
            <person name="Kasson L.R."/>
            <person name="Stajich J.E."/>
        </authorList>
    </citation>
    <scope>NUCLEOTIDE SEQUENCE [LARGE SCALE GENOMIC DNA]</scope>
    <source>
        <strain evidence="1 2">NRRL 64653</strain>
    </source>
</reference>